<proteinExistence type="predicted"/>
<dbReference type="AlphaFoldDB" id="A0A428PGE1"/>
<gene>
    <name evidence="1" type="ORF">CEP54_011099</name>
</gene>
<organism evidence="1 2">
    <name type="scientific">Fusarium duplospermum</name>
    <dbReference type="NCBI Taxonomy" id="1325734"/>
    <lineage>
        <taxon>Eukaryota</taxon>
        <taxon>Fungi</taxon>
        <taxon>Dikarya</taxon>
        <taxon>Ascomycota</taxon>
        <taxon>Pezizomycotina</taxon>
        <taxon>Sordariomycetes</taxon>
        <taxon>Hypocreomycetidae</taxon>
        <taxon>Hypocreales</taxon>
        <taxon>Nectriaceae</taxon>
        <taxon>Fusarium</taxon>
        <taxon>Fusarium solani species complex</taxon>
    </lineage>
</organism>
<accession>A0A428PGE1</accession>
<name>A0A428PGE1_9HYPO</name>
<sequence>MAVNAIQVQQNNLYKFVTSKNKSLILRAMGSGRVHYPWVMDRLPCEDTWVLRSQPNQIDFKPNGSVEELQEGKLDVKTITETE</sequence>
<keyword evidence="2" id="KW-1185">Reference proteome</keyword>
<evidence type="ECO:0000313" key="2">
    <source>
        <dbReference type="Proteomes" id="UP000288168"/>
    </source>
</evidence>
<reference evidence="1 2" key="1">
    <citation type="submission" date="2017-06" db="EMBL/GenBank/DDBJ databases">
        <title>Comparative genomic analysis of Ambrosia Fusariam Clade fungi.</title>
        <authorList>
            <person name="Stajich J.E."/>
            <person name="Carrillo J."/>
            <person name="Kijimoto T."/>
            <person name="Eskalen A."/>
            <person name="O'Donnell K."/>
            <person name="Kasson M."/>
        </authorList>
    </citation>
    <scope>NUCLEOTIDE SEQUENCE [LARGE SCALE GENOMIC DNA]</scope>
    <source>
        <strain evidence="1 2">NRRL62584</strain>
    </source>
</reference>
<comment type="caution">
    <text evidence="1">The sequence shown here is derived from an EMBL/GenBank/DDBJ whole genome shotgun (WGS) entry which is preliminary data.</text>
</comment>
<evidence type="ECO:0000313" key="1">
    <source>
        <dbReference type="EMBL" id="RSL52073.1"/>
    </source>
</evidence>
<dbReference type="Proteomes" id="UP000288168">
    <property type="component" value="Unassembled WGS sequence"/>
</dbReference>
<dbReference type="EMBL" id="NKCI01000140">
    <property type="protein sequence ID" value="RSL52073.1"/>
    <property type="molecule type" value="Genomic_DNA"/>
</dbReference>
<protein>
    <submittedName>
        <fullName evidence="1">Uncharacterized protein</fullName>
    </submittedName>
</protein>